<dbReference type="SUPFAM" id="SSF46785">
    <property type="entry name" value="Winged helix' DNA-binding domain"/>
    <property type="match status" value="1"/>
</dbReference>
<dbReference type="FunCoup" id="L2GQG3">
    <property type="interactions" value="171"/>
</dbReference>
<accession>L2GQG3</accession>
<feature type="domain" description="PCI" evidence="1">
    <location>
        <begin position="160"/>
        <end position="339"/>
    </location>
</feature>
<dbReference type="OrthoDB" id="1452at2759"/>
<dbReference type="STRING" id="993615.L2GQG3"/>
<organism evidence="2 3">
    <name type="scientific">Vittaforma corneae (strain ATCC 50505)</name>
    <name type="common">Microsporidian parasite</name>
    <name type="synonym">Nosema corneum</name>
    <dbReference type="NCBI Taxonomy" id="993615"/>
    <lineage>
        <taxon>Eukaryota</taxon>
        <taxon>Fungi</taxon>
        <taxon>Fungi incertae sedis</taxon>
        <taxon>Microsporidia</taxon>
        <taxon>Nosematidae</taxon>
        <taxon>Vittaforma</taxon>
    </lineage>
</organism>
<proteinExistence type="predicted"/>
<sequence length="362" mass="43017">MESSFREPTLEIVHLVDSGRSSETIRQFLVQRLNINLYKRYMEKGILEYSKQDLDYMNSEISKKIKEFEQEKSENAENEPYIIEMDKKVCEFYAQIFDVKSFEVLAKELLEQDNSASLKMNILMCKIRMAIILEDTRSLERYIEDANYAFESSSDWECKNRFKVYFGLFHLLRAEFDRAAECFCSSLASFGAYELLSFEKLILYLAFSSLISFERNKLKRDVIDNPEVRKCKEFLELPECLFNCEYSLLFRKLLKFIEYCENDCFLRPFKEYFCKEMKVKGYCQLLLCYQSLHLDKMAQYFDVESEHVEEDLRNFIVEGKLKCIIDRIDGVVRMRMGGKGEDLRHLIKTGEKVLRDIKKSIN</sequence>
<dbReference type="AlphaFoldDB" id="L2GQG3"/>
<dbReference type="SMART" id="SM00088">
    <property type="entry name" value="PINT"/>
    <property type="match status" value="1"/>
</dbReference>
<keyword evidence="3" id="KW-1185">Reference proteome</keyword>
<reference evidence="3" key="1">
    <citation type="submission" date="2011-05" db="EMBL/GenBank/DDBJ databases">
        <title>The genome sequence of Vittaforma corneae strain ATCC 50505.</title>
        <authorList>
            <consortium name="The Broad Institute Genome Sequencing Platform"/>
            <person name="Cuomo C."/>
            <person name="Didier E."/>
            <person name="Bowers L."/>
            <person name="Young S.K."/>
            <person name="Zeng Q."/>
            <person name="Gargeya S."/>
            <person name="Fitzgerald M."/>
            <person name="Haas B."/>
            <person name="Abouelleil A."/>
            <person name="Alvarado L."/>
            <person name="Arachchi H.M."/>
            <person name="Berlin A."/>
            <person name="Chapman S.B."/>
            <person name="Gearin G."/>
            <person name="Goldberg J."/>
            <person name="Griggs A."/>
            <person name="Gujja S."/>
            <person name="Hansen M."/>
            <person name="Heiman D."/>
            <person name="Howarth C."/>
            <person name="Larimer J."/>
            <person name="Lui A."/>
            <person name="MacDonald P.J.P."/>
            <person name="McCowen C."/>
            <person name="Montmayeur A."/>
            <person name="Murphy C."/>
            <person name="Neiman D."/>
            <person name="Pearson M."/>
            <person name="Priest M."/>
            <person name="Roberts A."/>
            <person name="Saif S."/>
            <person name="Shea T."/>
            <person name="Sisk P."/>
            <person name="Stolte C."/>
            <person name="Sykes S."/>
            <person name="Wortman J."/>
            <person name="Nusbaum C."/>
            <person name="Birren B."/>
        </authorList>
    </citation>
    <scope>NUCLEOTIDE SEQUENCE [LARGE SCALE GENOMIC DNA]</scope>
    <source>
        <strain evidence="3">ATCC 50505</strain>
    </source>
</reference>
<dbReference type="InterPro" id="IPR036390">
    <property type="entry name" value="WH_DNA-bd_sf"/>
</dbReference>
<evidence type="ECO:0000259" key="1">
    <source>
        <dbReference type="PROSITE" id="PS50250"/>
    </source>
</evidence>
<evidence type="ECO:0000313" key="3">
    <source>
        <dbReference type="Proteomes" id="UP000011082"/>
    </source>
</evidence>
<dbReference type="InterPro" id="IPR019585">
    <property type="entry name" value="Rpn7/CSN1"/>
</dbReference>
<gene>
    <name evidence="2" type="ORF">VICG_00179</name>
</gene>
<dbReference type="GeneID" id="19880897"/>
<dbReference type="GO" id="GO:0043161">
    <property type="term" value="P:proteasome-mediated ubiquitin-dependent protein catabolic process"/>
    <property type="evidence" value="ECO:0007669"/>
    <property type="project" value="TreeGrafter"/>
</dbReference>
<dbReference type="Pfam" id="PF01399">
    <property type="entry name" value="PCI"/>
    <property type="match status" value="1"/>
</dbReference>
<dbReference type="InParanoid" id="L2GQG3"/>
<dbReference type="HOGENOM" id="CLU_031814_1_1_1"/>
<dbReference type="InterPro" id="IPR045135">
    <property type="entry name" value="Rpn7_N"/>
</dbReference>
<dbReference type="PANTHER" id="PTHR14145:SF1">
    <property type="entry name" value="26S PROTEASOME NON-ATPASE REGULATORY SUBUNIT 6"/>
    <property type="match status" value="1"/>
</dbReference>
<dbReference type="PANTHER" id="PTHR14145">
    <property type="entry name" value="26S PROTESOME SUBUNIT 6"/>
    <property type="match status" value="1"/>
</dbReference>
<dbReference type="EMBL" id="JH370130">
    <property type="protein sequence ID" value="ELA42864.1"/>
    <property type="molecule type" value="Genomic_DNA"/>
</dbReference>
<name>L2GQG3_VITCO</name>
<dbReference type="Proteomes" id="UP000011082">
    <property type="component" value="Unassembled WGS sequence"/>
</dbReference>
<dbReference type="InterPro" id="IPR000717">
    <property type="entry name" value="PCI_dom"/>
</dbReference>
<dbReference type="Pfam" id="PF10602">
    <property type="entry name" value="RPN7"/>
    <property type="match status" value="1"/>
</dbReference>
<dbReference type="RefSeq" id="XP_007603632.1">
    <property type="nucleotide sequence ID" value="XM_007603570.1"/>
</dbReference>
<dbReference type="OMA" id="CRYAIFF"/>
<dbReference type="PROSITE" id="PS50250">
    <property type="entry name" value="PCI"/>
    <property type="match status" value="1"/>
</dbReference>
<dbReference type="Gene3D" id="1.25.40.570">
    <property type="match status" value="1"/>
</dbReference>
<evidence type="ECO:0000313" key="2">
    <source>
        <dbReference type="EMBL" id="ELA42864.1"/>
    </source>
</evidence>
<dbReference type="VEuPathDB" id="MicrosporidiaDB:VICG_00179"/>
<protein>
    <recommendedName>
        <fullName evidence="1">PCI domain-containing protein</fullName>
    </recommendedName>
</protein>